<dbReference type="Proteomes" id="UP001293254">
    <property type="component" value="Unassembled WGS sequence"/>
</dbReference>
<sequence>MIENDGSPTPRTNAEIVTPAFKINTCNFDVDMDTCDVTAVNLHNVSVIHEPADAEHNANELHDITHEEYEAVIDVNNTGIDVNGVSNVDIDKMHLLSYCAADVVDNCNNVCELRDENVVGHCEGVAMEAPLQCAVFVPCPPNSVGVPSKEQVETTIPLNNREEGNLIRTEFSPKSVILMRLQMNVHQIIVLKLKWMKEKKMSLLHSRPLFR</sequence>
<protein>
    <submittedName>
        <fullName evidence="1">Uncharacterized protein</fullName>
    </submittedName>
</protein>
<dbReference type="EMBL" id="JACGWO010000006">
    <property type="protein sequence ID" value="KAK4423976.1"/>
    <property type="molecule type" value="Genomic_DNA"/>
</dbReference>
<evidence type="ECO:0000313" key="1">
    <source>
        <dbReference type="EMBL" id="KAK4423976.1"/>
    </source>
</evidence>
<reference evidence="1" key="1">
    <citation type="submission" date="2020-06" db="EMBL/GenBank/DDBJ databases">
        <authorList>
            <person name="Li T."/>
            <person name="Hu X."/>
            <person name="Zhang T."/>
            <person name="Song X."/>
            <person name="Zhang H."/>
            <person name="Dai N."/>
            <person name="Sheng W."/>
            <person name="Hou X."/>
            <person name="Wei L."/>
        </authorList>
    </citation>
    <scope>NUCLEOTIDE SEQUENCE</scope>
    <source>
        <strain evidence="1">3651</strain>
        <tissue evidence="1">Leaf</tissue>
    </source>
</reference>
<accession>A0AAE1Y676</accession>
<comment type="caution">
    <text evidence="1">The sequence shown here is derived from an EMBL/GenBank/DDBJ whole genome shotgun (WGS) entry which is preliminary data.</text>
</comment>
<name>A0AAE1Y676_9LAMI</name>
<organism evidence="1 2">
    <name type="scientific">Sesamum alatum</name>
    <dbReference type="NCBI Taxonomy" id="300844"/>
    <lineage>
        <taxon>Eukaryota</taxon>
        <taxon>Viridiplantae</taxon>
        <taxon>Streptophyta</taxon>
        <taxon>Embryophyta</taxon>
        <taxon>Tracheophyta</taxon>
        <taxon>Spermatophyta</taxon>
        <taxon>Magnoliopsida</taxon>
        <taxon>eudicotyledons</taxon>
        <taxon>Gunneridae</taxon>
        <taxon>Pentapetalae</taxon>
        <taxon>asterids</taxon>
        <taxon>lamiids</taxon>
        <taxon>Lamiales</taxon>
        <taxon>Pedaliaceae</taxon>
        <taxon>Sesamum</taxon>
    </lineage>
</organism>
<reference evidence="1" key="2">
    <citation type="journal article" date="2024" name="Plant">
        <title>Genomic evolution and insights into agronomic trait innovations of Sesamum species.</title>
        <authorList>
            <person name="Miao H."/>
            <person name="Wang L."/>
            <person name="Qu L."/>
            <person name="Liu H."/>
            <person name="Sun Y."/>
            <person name="Le M."/>
            <person name="Wang Q."/>
            <person name="Wei S."/>
            <person name="Zheng Y."/>
            <person name="Lin W."/>
            <person name="Duan Y."/>
            <person name="Cao H."/>
            <person name="Xiong S."/>
            <person name="Wang X."/>
            <person name="Wei L."/>
            <person name="Li C."/>
            <person name="Ma Q."/>
            <person name="Ju M."/>
            <person name="Zhao R."/>
            <person name="Li G."/>
            <person name="Mu C."/>
            <person name="Tian Q."/>
            <person name="Mei H."/>
            <person name="Zhang T."/>
            <person name="Gao T."/>
            <person name="Zhang H."/>
        </authorList>
    </citation>
    <scope>NUCLEOTIDE SEQUENCE</scope>
    <source>
        <strain evidence="1">3651</strain>
    </source>
</reference>
<gene>
    <name evidence="1" type="ORF">Salat_1591000</name>
</gene>
<evidence type="ECO:0000313" key="2">
    <source>
        <dbReference type="Proteomes" id="UP001293254"/>
    </source>
</evidence>
<keyword evidence="2" id="KW-1185">Reference proteome</keyword>
<proteinExistence type="predicted"/>
<dbReference type="AlphaFoldDB" id="A0AAE1Y676"/>